<gene>
    <name evidence="1" type="ORF">GIB67_031058</name>
</gene>
<dbReference type="EMBL" id="JACGCM010001584">
    <property type="protein sequence ID" value="KAF6153155.1"/>
    <property type="molecule type" value="Genomic_DNA"/>
</dbReference>
<sequence length="246" mass="28203">MKSVRRLGLDFLGISDIEEEDDAITEGICREKLVVFPNLIQLVLFFMWELEWMLPFERSDTLQIMPRLRILVIHSAHKLKALAALGRLESLEALTIFGLYSVKRIGPEFFGISNEEVMKGTSGSSSTESVLIIIFPKLKTLRFLFMEEWEMMMPSWREDVSFIMPCLKSQFVVIIEEGIILMMMTKKYRWSNDAEGQEPLIRVPAFYPYNCEMGITKEVTSSWKTTIAGSCLKTKVPGLVKQAAKD</sequence>
<accession>A0A7J7ME42</accession>
<dbReference type="Proteomes" id="UP000541444">
    <property type="component" value="Unassembled WGS sequence"/>
</dbReference>
<comment type="caution">
    <text evidence="1">The sequence shown here is derived from an EMBL/GenBank/DDBJ whole genome shotgun (WGS) entry which is preliminary data.</text>
</comment>
<dbReference type="AlphaFoldDB" id="A0A7J7ME42"/>
<keyword evidence="2" id="KW-1185">Reference proteome</keyword>
<name>A0A7J7ME42_9MAGN</name>
<protein>
    <submittedName>
        <fullName evidence="1">Uncharacterized protein</fullName>
    </submittedName>
</protein>
<proteinExistence type="predicted"/>
<evidence type="ECO:0000313" key="2">
    <source>
        <dbReference type="Proteomes" id="UP000541444"/>
    </source>
</evidence>
<reference evidence="1 2" key="1">
    <citation type="journal article" date="2020" name="IScience">
        <title>Genome Sequencing of the Endangered Kingdonia uniflora (Circaeasteraceae, Ranunculales) Reveals Potential Mechanisms of Evolutionary Specialization.</title>
        <authorList>
            <person name="Sun Y."/>
            <person name="Deng T."/>
            <person name="Zhang A."/>
            <person name="Moore M.J."/>
            <person name="Landis J.B."/>
            <person name="Lin N."/>
            <person name="Zhang H."/>
            <person name="Zhang X."/>
            <person name="Huang J."/>
            <person name="Zhang X."/>
            <person name="Sun H."/>
            <person name="Wang H."/>
        </authorList>
    </citation>
    <scope>NUCLEOTIDE SEQUENCE [LARGE SCALE GENOMIC DNA]</scope>
    <source>
        <strain evidence="1">TB1705</strain>
        <tissue evidence="1">Leaf</tissue>
    </source>
</reference>
<evidence type="ECO:0000313" key="1">
    <source>
        <dbReference type="EMBL" id="KAF6153155.1"/>
    </source>
</evidence>
<organism evidence="1 2">
    <name type="scientific">Kingdonia uniflora</name>
    <dbReference type="NCBI Taxonomy" id="39325"/>
    <lineage>
        <taxon>Eukaryota</taxon>
        <taxon>Viridiplantae</taxon>
        <taxon>Streptophyta</taxon>
        <taxon>Embryophyta</taxon>
        <taxon>Tracheophyta</taxon>
        <taxon>Spermatophyta</taxon>
        <taxon>Magnoliopsida</taxon>
        <taxon>Ranunculales</taxon>
        <taxon>Circaeasteraceae</taxon>
        <taxon>Kingdonia</taxon>
    </lineage>
</organism>